<accession>A0ABQ4XF53</accession>
<protein>
    <submittedName>
        <fullName evidence="1">Uncharacterized protein</fullName>
    </submittedName>
</protein>
<reference evidence="1" key="1">
    <citation type="journal article" date="2022" name="Int. J. Mol. Sci.">
        <title>Draft Genome of Tanacetum Coccineum: Genomic Comparison of Closely Related Tanacetum-Family Plants.</title>
        <authorList>
            <person name="Yamashiro T."/>
            <person name="Shiraishi A."/>
            <person name="Nakayama K."/>
            <person name="Satake H."/>
        </authorList>
    </citation>
    <scope>NUCLEOTIDE SEQUENCE</scope>
</reference>
<dbReference type="Proteomes" id="UP001151760">
    <property type="component" value="Unassembled WGS sequence"/>
</dbReference>
<comment type="caution">
    <text evidence="1">The sequence shown here is derived from an EMBL/GenBank/DDBJ whole genome shotgun (WGS) entry which is preliminary data.</text>
</comment>
<dbReference type="EMBL" id="BQNB010009432">
    <property type="protein sequence ID" value="GJS63447.1"/>
    <property type="molecule type" value="Genomic_DNA"/>
</dbReference>
<sequence>MEDKNVPIILGRPMLATAHAKIDDYDKMQGLDDLVMNNEKIRDFKDYLSPEYGSQDIISLSPSELAEDKEDFSMTLYDPEKRMRIGLEEFVDTYDMWDDLDLGILSNKKAKTKFLKSGGINMVELAKSLHVFRGNHQFLVDFIILENISKFMEKGLTALLFRQPFKEQIGLVEDQVGLHVSYFVLQNPEAKRTWIEHSFKGKGRSGGQVVWSGGQVEWSSGQGLAMEAQVCMPLANPFKDLKWSNVPGVKLSSLSELDDTFSSLQALSDLNYLFGGFMDYLWSCELEISNFGLANRKFYQLELHKASILAVGRLTLGLLPRYTSCFSGLIQCSRRCPILDCFNLGEVNMNSLAINHVPEKLYDIDPKITFGELSI</sequence>
<evidence type="ECO:0000313" key="1">
    <source>
        <dbReference type="EMBL" id="GJS63447.1"/>
    </source>
</evidence>
<name>A0ABQ4XF53_9ASTR</name>
<organism evidence="1 2">
    <name type="scientific">Tanacetum coccineum</name>
    <dbReference type="NCBI Taxonomy" id="301880"/>
    <lineage>
        <taxon>Eukaryota</taxon>
        <taxon>Viridiplantae</taxon>
        <taxon>Streptophyta</taxon>
        <taxon>Embryophyta</taxon>
        <taxon>Tracheophyta</taxon>
        <taxon>Spermatophyta</taxon>
        <taxon>Magnoliopsida</taxon>
        <taxon>eudicotyledons</taxon>
        <taxon>Gunneridae</taxon>
        <taxon>Pentapetalae</taxon>
        <taxon>asterids</taxon>
        <taxon>campanulids</taxon>
        <taxon>Asterales</taxon>
        <taxon>Asteraceae</taxon>
        <taxon>Asteroideae</taxon>
        <taxon>Anthemideae</taxon>
        <taxon>Anthemidinae</taxon>
        <taxon>Tanacetum</taxon>
    </lineage>
</organism>
<reference evidence="1" key="2">
    <citation type="submission" date="2022-01" db="EMBL/GenBank/DDBJ databases">
        <authorList>
            <person name="Yamashiro T."/>
            <person name="Shiraishi A."/>
            <person name="Satake H."/>
            <person name="Nakayama K."/>
        </authorList>
    </citation>
    <scope>NUCLEOTIDE SEQUENCE</scope>
</reference>
<proteinExistence type="predicted"/>
<evidence type="ECO:0000313" key="2">
    <source>
        <dbReference type="Proteomes" id="UP001151760"/>
    </source>
</evidence>
<gene>
    <name evidence="1" type="ORF">Tco_0678011</name>
</gene>
<keyword evidence="2" id="KW-1185">Reference proteome</keyword>